<keyword evidence="4" id="KW-0479">Metal-binding</keyword>
<dbReference type="EC" id="1.13.11.6" evidence="8"/>
<keyword evidence="5 8" id="KW-0223">Dioxygenase</keyword>
<dbReference type="GO" id="GO:0005506">
    <property type="term" value="F:iron ion binding"/>
    <property type="evidence" value="ECO:0007669"/>
    <property type="project" value="InterPro"/>
</dbReference>
<evidence type="ECO:0000256" key="1">
    <source>
        <dbReference type="ARBA" id="ARBA00001954"/>
    </source>
</evidence>
<comment type="function">
    <text evidence="2">Catalyzes the oxidative ring opening of 3-hydroxyanthranilate to 2-amino-3-carboxymuconate semialdehyde, which spontaneously cyclizes to quinolinate.</text>
</comment>
<sequence length="171" mass="19727">MPVKPPINFKKWIKEHRNLLKPPVGNRVVYDEGDLMIMVVGGPNSRKDYHVDTVEEFFYQLEGDMLLKIMEDGKRVDVPIKEGEIFLLPKNVPHSPQRFENTVGLVVEYQREEGALDTFQWYCDGCDSLLYEAKLDLEDIVAQLPPIFKKYWNDLNARTCAKCGAVQDPPQ</sequence>
<dbReference type="NCBIfam" id="NF009763">
    <property type="entry name" value="PRK13264.1"/>
    <property type="match status" value="1"/>
</dbReference>
<dbReference type="AlphaFoldDB" id="A0A075HMS2"/>
<dbReference type="GO" id="GO:0046874">
    <property type="term" value="P:quinolinate metabolic process"/>
    <property type="evidence" value="ECO:0007669"/>
    <property type="project" value="TreeGrafter"/>
</dbReference>
<dbReference type="EMBL" id="KF901074">
    <property type="protein sequence ID" value="AIF17174.1"/>
    <property type="molecule type" value="Genomic_DNA"/>
</dbReference>
<keyword evidence="3" id="KW-0662">Pyridine nucleotide biosynthesis</keyword>
<name>A0A075HMS2_9EURY</name>
<comment type="cofactor">
    <cofactor evidence="1">
        <name>Fe(2+)</name>
        <dbReference type="ChEBI" id="CHEBI:29033"/>
    </cofactor>
</comment>
<dbReference type="PANTHER" id="PTHR15497">
    <property type="entry name" value="3-HYDROXYANTHRANILATE 3,4-DIOXYGENASE"/>
    <property type="match status" value="1"/>
</dbReference>
<dbReference type="GO" id="GO:0019363">
    <property type="term" value="P:pyridine nucleotide biosynthetic process"/>
    <property type="evidence" value="ECO:0007669"/>
    <property type="project" value="UniProtKB-KW"/>
</dbReference>
<dbReference type="InterPro" id="IPR011051">
    <property type="entry name" value="RmlC_Cupin_sf"/>
</dbReference>
<dbReference type="GO" id="GO:0000334">
    <property type="term" value="F:3-hydroxyanthranilate 3,4-dioxygenase activity"/>
    <property type="evidence" value="ECO:0007669"/>
    <property type="project" value="UniProtKB-EC"/>
</dbReference>
<evidence type="ECO:0000256" key="6">
    <source>
        <dbReference type="ARBA" id="ARBA00023002"/>
    </source>
</evidence>
<dbReference type="InterPro" id="IPR010329">
    <property type="entry name" value="3hydroanth_dOase"/>
</dbReference>
<keyword evidence="6 8" id="KW-0560">Oxidoreductase</keyword>
<dbReference type="PANTHER" id="PTHR15497:SF1">
    <property type="entry name" value="3-HYDROXYANTHRANILATE 3,4-DIOXYGENASE"/>
    <property type="match status" value="1"/>
</dbReference>
<dbReference type="Gene3D" id="2.60.120.10">
    <property type="entry name" value="Jelly Rolls"/>
    <property type="match status" value="1"/>
</dbReference>
<dbReference type="SUPFAM" id="SSF51182">
    <property type="entry name" value="RmlC-like cupins"/>
    <property type="match status" value="1"/>
</dbReference>
<dbReference type="HAMAP" id="MF_00825">
    <property type="entry name" value="3_HAO"/>
    <property type="match status" value="1"/>
</dbReference>
<protein>
    <submittedName>
        <fullName evidence="8">3-hydroxyanthranilate 3,4 dioxygenase (HAAO)</fullName>
        <ecNumber evidence="8">1.13.11.6</ecNumber>
    </submittedName>
</protein>
<evidence type="ECO:0000256" key="3">
    <source>
        <dbReference type="ARBA" id="ARBA00022642"/>
    </source>
</evidence>
<accession>A0A075HMS2</accession>
<dbReference type="InterPro" id="IPR014710">
    <property type="entry name" value="RmlC-like_jellyroll"/>
</dbReference>
<dbReference type="GO" id="GO:0005737">
    <property type="term" value="C:cytoplasm"/>
    <property type="evidence" value="ECO:0007669"/>
    <property type="project" value="TreeGrafter"/>
</dbReference>
<evidence type="ECO:0000256" key="2">
    <source>
        <dbReference type="ARBA" id="ARBA00002752"/>
    </source>
</evidence>
<organism evidence="8">
    <name type="scientific">uncultured marine group II/III euryarchaeote KM3_76_C12</name>
    <dbReference type="NCBI Taxonomy" id="1456506"/>
    <lineage>
        <taxon>Archaea</taxon>
        <taxon>Methanobacteriati</taxon>
        <taxon>Methanobacteriota</taxon>
        <taxon>environmental samples</taxon>
    </lineage>
</organism>
<keyword evidence="7" id="KW-0408">Iron</keyword>
<dbReference type="Pfam" id="PF06052">
    <property type="entry name" value="3-HAO"/>
    <property type="match status" value="1"/>
</dbReference>
<dbReference type="NCBIfam" id="TIGR03037">
    <property type="entry name" value="anthran_nbaC"/>
    <property type="match status" value="1"/>
</dbReference>
<evidence type="ECO:0000256" key="4">
    <source>
        <dbReference type="ARBA" id="ARBA00022723"/>
    </source>
</evidence>
<evidence type="ECO:0000313" key="8">
    <source>
        <dbReference type="EMBL" id="AIF17174.1"/>
    </source>
</evidence>
<evidence type="ECO:0000256" key="5">
    <source>
        <dbReference type="ARBA" id="ARBA00022964"/>
    </source>
</evidence>
<proteinExistence type="inferred from homology"/>
<reference evidence="8" key="1">
    <citation type="journal article" date="2014" name="Genome Biol. Evol.">
        <title>Pangenome evidence for extensive interdomain horizontal transfer affecting lineage core and shell genes in uncultured planktonic thaumarchaeota and euryarchaeota.</title>
        <authorList>
            <person name="Deschamps P."/>
            <person name="Zivanovic Y."/>
            <person name="Moreira D."/>
            <person name="Rodriguez-Valera F."/>
            <person name="Lopez-Garcia P."/>
        </authorList>
    </citation>
    <scope>NUCLEOTIDE SEQUENCE</scope>
</reference>
<evidence type="ECO:0000256" key="7">
    <source>
        <dbReference type="ARBA" id="ARBA00023004"/>
    </source>
</evidence>
<gene>
    <name evidence="8" type="primary">HAAO</name>
</gene>
<dbReference type="CDD" id="cd06123">
    <property type="entry name" value="cupin_HAO"/>
    <property type="match status" value="1"/>
</dbReference>